<evidence type="ECO:0008006" key="8">
    <source>
        <dbReference type="Google" id="ProtNLM"/>
    </source>
</evidence>
<comment type="caution">
    <text evidence="6">The sequence shown here is derived from an EMBL/GenBank/DDBJ whole genome shotgun (WGS) entry which is preliminary data.</text>
</comment>
<feature type="compositionally biased region" description="Polar residues" evidence="2">
    <location>
        <begin position="3282"/>
        <end position="3293"/>
    </location>
</feature>
<feature type="region of interest" description="Disordered" evidence="2">
    <location>
        <begin position="1989"/>
        <end position="2052"/>
    </location>
</feature>
<feature type="compositionally biased region" description="Polar residues" evidence="2">
    <location>
        <begin position="3311"/>
        <end position="3325"/>
    </location>
</feature>
<evidence type="ECO:0000259" key="3">
    <source>
        <dbReference type="PROSITE" id="PS50290"/>
    </source>
</evidence>
<dbReference type="SUPFAM" id="SSF56112">
    <property type="entry name" value="Protein kinase-like (PK-like)"/>
    <property type="match status" value="1"/>
</dbReference>
<dbReference type="InterPro" id="IPR011009">
    <property type="entry name" value="Kinase-like_dom_sf"/>
</dbReference>
<dbReference type="SMART" id="SM01343">
    <property type="entry name" value="FATC"/>
    <property type="match status" value="1"/>
</dbReference>
<dbReference type="CDD" id="cd05163">
    <property type="entry name" value="PIKK_TRRAP"/>
    <property type="match status" value="1"/>
</dbReference>
<dbReference type="InterPro" id="IPR003152">
    <property type="entry name" value="FATC_dom"/>
</dbReference>
<dbReference type="InterPro" id="IPR046807">
    <property type="entry name" value="Tra1_central"/>
</dbReference>
<keyword evidence="7" id="KW-1185">Reference proteome</keyword>
<dbReference type="EMBL" id="AMYB01000001">
    <property type="protein sequence ID" value="OAD07473.1"/>
    <property type="molecule type" value="Genomic_DNA"/>
</dbReference>
<dbReference type="InterPro" id="IPR036940">
    <property type="entry name" value="PI3/4_kinase_cat_sf"/>
</dbReference>
<evidence type="ECO:0000313" key="6">
    <source>
        <dbReference type="EMBL" id="OAD07473.1"/>
    </source>
</evidence>
<dbReference type="InterPro" id="IPR046805">
    <property type="entry name" value="Tra1_ring"/>
</dbReference>
<dbReference type="PROSITE" id="PS51190">
    <property type="entry name" value="FATC"/>
    <property type="match status" value="1"/>
</dbReference>
<dbReference type="GO" id="GO:0005634">
    <property type="term" value="C:nucleus"/>
    <property type="evidence" value="ECO:0007669"/>
    <property type="project" value="TreeGrafter"/>
</dbReference>
<dbReference type="PROSITE" id="PS50290">
    <property type="entry name" value="PI3_4_KINASE_3"/>
    <property type="match status" value="1"/>
</dbReference>
<dbReference type="InterPro" id="IPR050517">
    <property type="entry name" value="DDR_Repair_Kinase"/>
</dbReference>
<dbReference type="Pfam" id="PF00454">
    <property type="entry name" value="PI3_PI4_kinase"/>
    <property type="match status" value="1"/>
</dbReference>
<feature type="compositionally biased region" description="Low complexity" evidence="2">
    <location>
        <begin position="3202"/>
        <end position="3245"/>
    </location>
</feature>
<accession>A0A168PB60</accession>
<dbReference type="InterPro" id="IPR016024">
    <property type="entry name" value="ARM-type_fold"/>
</dbReference>
<name>A0A168PB60_MUCCL</name>
<evidence type="ECO:0000256" key="2">
    <source>
        <dbReference type="SAM" id="MobiDB-lite"/>
    </source>
</evidence>
<dbReference type="SUPFAM" id="SSF48371">
    <property type="entry name" value="ARM repeat"/>
    <property type="match status" value="3"/>
</dbReference>
<dbReference type="Pfam" id="PF20206">
    <property type="entry name" value="Tra1_ring"/>
    <property type="match status" value="1"/>
</dbReference>
<dbReference type="InterPro" id="IPR003151">
    <property type="entry name" value="PIK-rel_kinase_FAT"/>
</dbReference>
<feature type="domain" description="FAT" evidence="4">
    <location>
        <begin position="2626"/>
        <end position="3189"/>
    </location>
</feature>
<dbReference type="Pfam" id="PF02260">
    <property type="entry name" value="FATC"/>
    <property type="match status" value="1"/>
</dbReference>
<dbReference type="OrthoDB" id="5570127at2759"/>
<sequence>MTTLQVFAHRLGDANLGINLKVTIANELRDQVEVFQTAEYPKFLSTLIPVFLDILQNDQPVFISNAPEQKLRNILLEIIYRLPQTEALKEYVPELCRALMKILRVENEDNAVVCVKIIIDLHRSFRQVLEDQVQPFLEIVQEIFQNMEQTVKDAFDNPDIATVSCVSVMYSVEGETASPRPMSPAADTPEIPTKVLAKSMFSFKVLTECPIIVVLLFQSYRRSASENIMKFIPLIFQTLGLQAKPQMEAANAALARGEVFVGVSPAIKQRSLYNEFIVAQVKTMSFLAYILRSYTALLRPYQHQIPDFVLRLLRECPAESSATRKELLVATRHILSTDFRTSFVPKIDLLLNEKVLIGTGVTAHDTLRPLAYSMLADLIHHIRAELSAAQLSRTIYIYSRNLHDATLAPSIQTMCGKLLLNLIDCIMKIPDKSEGRELLMRILDAFASKFEALNIQFSSCVKQYKKKNAAATTTKDSSMEKDDFTEIDFDRARSIHTASFLSEAAHDGIKDGRFLFKNLAIGLKPLFIGLRHCNPPPPPGQEISNPQVYAQFARGFSQDDVQLFVRLFREGLQCFEYYNVDNYGPDGSLPDYSPPEEEKTKDNWTIGSTETCLKLNLQQNGEKEVLDTFPIVFTLLDPAVFQELFASQIDFFYDRMLINTSLLHLSQYFLVNEITTQGFAGILFRFLVDRIDQLGQDNLHYSAVMLHLFRLAFMAVNLFPDNNEGILQPYLANLVMSCFKLAAKAKEPANYFLLLRALFKSIGGGRFELLYKEVSPLLQVILENLNSLLSLAHKTDMRNLFVELCLAVPVRLSTLLPYLPYLMRPLVIALQADQDLVSQGLRTMELCNDNLNPEFLDHIMAPVMSELMDALWKHLKPLPYNQQHSHAAMRILGKLGGRNRRMLKSPPKLGFNARIESGISLEVVFDPNPTPHTLPLDKCLEIAIHALTTAQTDIVYKKHAYNFLKTHLILMLELDEGPDDLAESLYRRVKEQFTDRSPKRLAGNGYTKYVSKRVAQEEALRSILVSVMSASIIPELSDDAWGFFVNICRHFTLLHIGEAIEAKENGRKPLANMMDERLTVQHLNTTILVEAIVEVMSSSQIQLRKRGEEALHACYDVATAIFGSKEHVDQLPIFRVFASQFCSCCYKPEWFKKRGGCLGISVMSSQLDLGTKWMREHELDFIRSLLFVLKDAAPEMANVNTEEATQTLSHVLKVCNGPEDGETAEAQQKFQNLITLLLSELSNSNSAVRETIQSSFQLLADLTGNEVTELLAPVRERLVAPIFAKPLRALPFAMQIGHIDAITYCLTLRPPFLEFNDELTRLLHEALALADAEDQALQSRNSQYKNATSLMNLRIVCIKLLSAALACSDFSSQRQTHTRARIIQVFFKSLYSKSQEVVEAAHRGLKQVLAQQHKLPKELLQQGLRPILTTLSNHKTLSVAGLEGLARLLELLTNYFKVEIGKKLLDHLKQWAEPKVLQEAAGKPLSENHEIKIIVAILNIFHLLPATAHIFLDDLITVVLEMEGHLRRSVSSPFRPNLIKYLNRYPTETVEYFYKKLDDPKCCQLFIDILNMENASRLRDQVASTCSELIGHIFKAPETSNVLHYRGVMIVHTLLNYTPEFLDTHKQVLDALLDLWRSRQKKALTPQQKEQEQQSLIITRELLLLTKIFVEYLERNPSEIDIVFDLVSLFAQESVVDLSYLQKFLLEKIALGSSAKQKRLILDKFLVLFTDTSVSSYLKMMALRHVVNPALLATFVRKNGEYTEILDAAMMEQLLEKIWANLLMEANEDNQYTEDSLRIELLQMTAMIVQYAPQLLADRRKEVIKFGWNYLRLEDATSKQAAYVLIAHFIAAYDTPSKIAIQIYAALLRAHSSEARVLVKQGLDIIAPVLPLRIASQGSNERVPTWVRLTRKVVVEDTHSISQMVNVYQLLIRHADLFFDYREHFLPQIVNTLPKLGLLQNATPEHKMLTVELAELIIKWEQKRISLQQQQVVSPGSPSKRKMDADGDSEMQEQEEASTESPSKKAQVQTASGQVKAVASNTNTNGGSNEYSPSLTLRENVVGYLVRLSCILFNPTDMIQKRLVQRSIELVKSFLKPDLWSDVHVRFQHVERSLLFKDASNEMIVSSVCHALEILHADITYRDTDWVIENMGQLYRLLEASIRSEHARIQTALYPATPMEEDTPAVPKKEDASALLDENLPDAAPSSSAETPAAAQPELSSEVVAFMGLVEHIIKEGFTNMTNLYGTLKLLQAASHSQDEYLDPHVPGLVKVLQLLTKEHTMPSHSTSATTATASTAATTTPYETQVNLLILGLSLLKKRVAHLGDQRRWFLTCLIQLIEKSPDISLLRNILDMLSEWVLVGKAEPIPTIKEKAGLLGKMMTIESRNNTQLTEDFLTLVLKIYSDPSFARSELTVRMEHAFLLGTRNDNPLIRRQFMKLFDDSIGQTLAARLNYILGIQNWEPLANAFWLHQALDLLVGSVDIDTHVSAPYTLKVKPIGIFANHGAGDQDATEMKVDVPENIASIVKEHRAFLKNLQGIQVSDTLNDIRQLQYLDDETAFRLWVDLFPMCWTALTSVERHDIAKVLTVLLSKDYHAKQAERRPNVVQALLTGISNTTPAIPIPSHLIKYLGKTHNCWHTAIEMLQKQAITGRLTDVPKEEQLDQQRTLDALAEMYTTLDEQDMLYGLWRRRCVYSETNMTVSCEQCGMWQQAQHMYENIQIKARGGILAHTESESMLWEDHWIMCTQKLQQWDILSDLAKHDNNTNLLLECAWRLSDWTAEREVLEQSLHQLSDFPVPRQKIFEGFLALIKSQTSQDKLPEFTRICEEGVQLSLRQWYALPPVVTQSHLPLLQTFQQYLELSEASQIFKSLSSTNAQNLDQRSAELRSILGTWRERLPNMWDDINVWSDLVAWRQHIFSAINRTYLPLIPMLQPTPGQSNASSGHSYAYRGYHETAWIINRFAHVARKHQLYDVCINYLTKIYTLPNIEIQEAFLKLREQAKCYYQNPNELTAGLDVINNTNLMYFTHQQKAEFFTLKGMFLAKLQHNNEANEAYVNAVQIDMTLHRAWAEWGRYNDRRFKENPKDLSWANSAVSCYLQAAGLYKNAKSRKHLLRILWLLSLDDQNGTISRAVEGYKGEWPVWYWITFIPQLLTALQHREGRHARAILIRIAKQFPQALHFQLRTAKEDMLKRASVLQASMAAEAAQQQQQQQSNGTTPATATATGGSTSDNGATDTTTATAVAADDTKKVKTEEVNSDNNGSSTPAAASQASPAASHTSERASSGTPKQGFSPNTAAAAANASSTPAVPGNNNRGPLPTQINTSTTAASPLDEIMSMLKTGYPLLALSMETMVDQIQLKFKPQADEDMYRLVVALYNEGAQQLLTRLTNPNDTFQLTHATVANIHRFADSLYPGHMKTAFVNDFAKTKLNLEEYVAKLRLWRDKFEAMLDARPRKHKLEASSHYLVEFQHQKFDDVEIPGQYLLLKDNANDFLRIDRFLPEVEIIRSYGNCYRRLTIRGHDGTIHPFLIQNPVARQFRREERLMQLFRMLNYILERRKESRMRNLVFHLPAIVPLAPNVRMVQDDPSYTSLYDIYEDHCDSVQMHKDDPLVCFVEKFKNNVHAQKDIVNQKTELLNLRMEINDYISTNMVPSNILSKYLFKTMRSYTDYWMLRKRFTAQYATATLMAYIFSVGHRMPHKIMISRSTGNVWMTELLPGWNSANPLFGNGEAIPFRFTPNIQEFITPIGIEGLFTSCLMATARCLTEPEFELDQYLCLFVRDELATWHLANHRSVTDVQFRERINTNVLQVQTKAQFLSCKADREKTLNAGKPLNQNVIDLISQASNPQKMAQMECTWMPWL</sequence>
<dbReference type="Pfam" id="PF20175">
    <property type="entry name" value="Tra1_central"/>
    <property type="match status" value="1"/>
</dbReference>
<protein>
    <recommendedName>
        <fullName evidence="8">Non-specific serine/threonine protein kinase</fullName>
    </recommendedName>
</protein>
<feature type="compositionally biased region" description="Acidic residues" evidence="2">
    <location>
        <begin position="2006"/>
        <end position="2018"/>
    </location>
</feature>
<gene>
    <name evidence="6" type="ORF">MUCCIDRAFT_136618</name>
</gene>
<comment type="similarity">
    <text evidence="1">Belongs to the PI3/PI4-kinase family. TRA1 subfamily.</text>
</comment>
<organism evidence="6 7">
    <name type="scientific">Mucor lusitanicus CBS 277.49</name>
    <dbReference type="NCBI Taxonomy" id="747725"/>
    <lineage>
        <taxon>Eukaryota</taxon>
        <taxon>Fungi</taxon>
        <taxon>Fungi incertae sedis</taxon>
        <taxon>Mucoromycota</taxon>
        <taxon>Mucoromycotina</taxon>
        <taxon>Mucoromycetes</taxon>
        <taxon>Mucorales</taxon>
        <taxon>Mucorineae</taxon>
        <taxon>Mucoraceae</taxon>
        <taxon>Mucor</taxon>
    </lineage>
</organism>
<dbReference type="PANTHER" id="PTHR11139:SF1">
    <property type="entry name" value="TRANSFORMATION_TRANSCRIPTION DOMAIN-ASSOCIATED PROTEIN"/>
    <property type="match status" value="1"/>
</dbReference>
<feature type="region of interest" description="Disordered" evidence="2">
    <location>
        <begin position="3202"/>
        <end position="3325"/>
    </location>
</feature>
<dbReference type="InterPro" id="IPR014009">
    <property type="entry name" value="PIK_FAT"/>
</dbReference>
<dbReference type="Proteomes" id="UP000077051">
    <property type="component" value="Unassembled WGS sequence"/>
</dbReference>
<dbReference type="PROSITE" id="PS51189">
    <property type="entry name" value="FAT"/>
    <property type="match status" value="1"/>
</dbReference>
<dbReference type="PANTHER" id="PTHR11139">
    <property type="entry name" value="ATAXIA TELANGIECTASIA MUTATED ATM -RELATED"/>
    <property type="match status" value="1"/>
</dbReference>
<dbReference type="VEuPathDB" id="FungiDB:MUCCIDRAFT_136618"/>
<evidence type="ECO:0000256" key="1">
    <source>
        <dbReference type="ARBA" id="ARBA00007234"/>
    </source>
</evidence>
<evidence type="ECO:0000313" key="7">
    <source>
        <dbReference type="Proteomes" id="UP000077051"/>
    </source>
</evidence>
<feature type="compositionally biased region" description="Basic and acidic residues" evidence="2">
    <location>
        <begin position="3246"/>
        <end position="3255"/>
    </location>
</feature>
<feature type="domain" description="PI3K/PI4K catalytic" evidence="3">
    <location>
        <begin position="3500"/>
        <end position="3828"/>
    </location>
</feature>
<dbReference type="Pfam" id="PF02259">
    <property type="entry name" value="FAT"/>
    <property type="match status" value="1"/>
</dbReference>
<feature type="compositionally biased region" description="Low complexity" evidence="2">
    <location>
        <begin position="3263"/>
        <end position="3278"/>
    </location>
</feature>
<dbReference type="InterPro" id="IPR000403">
    <property type="entry name" value="PI3/4_kinase_cat_dom"/>
</dbReference>
<dbReference type="Gene3D" id="1.10.1070.11">
    <property type="entry name" value="Phosphatidylinositol 3-/4-kinase, catalytic domain"/>
    <property type="match status" value="1"/>
</dbReference>
<feature type="compositionally biased region" description="Low complexity" evidence="2">
    <location>
        <begin position="1989"/>
        <end position="1998"/>
    </location>
</feature>
<dbReference type="SMART" id="SM00146">
    <property type="entry name" value="PI3Kc"/>
    <property type="match status" value="1"/>
</dbReference>
<evidence type="ECO:0000259" key="5">
    <source>
        <dbReference type="PROSITE" id="PS51190"/>
    </source>
</evidence>
<dbReference type="GO" id="GO:0006281">
    <property type="term" value="P:DNA repair"/>
    <property type="evidence" value="ECO:0007669"/>
    <property type="project" value="TreeGrafter"/>
</dbReference>
<dbReference type="GO" id="GO:0000124">
    <property type="term" value="C:SAGA complex"/>
    <property type="evidence" value="ECO:0007669"/>
    <property type="project" value="TreeGrafter"/>
</dbReference>
<feature type="compositionally biased region" description="Low complexity" evidence="2">
    <location>
        <begin position="3294"/>
        <end position="3308"/>
    </location>
</feature>
<reference evidence="6 7" key="1">
    <citation type="submission" date="2015-06" db="EMBL/GenBank/DDBJ databases">
        <title>Expansion of signal transduction pathways in fungi by whole-genome duplication.</title>
        <authorList>
            <consortium name="DOE Joint Genome Institute"/>
            <person name="Corrochano L.M."/>
            <person name="Kuo A."/>
            <person name="Marcet-Houben M."/>
            <person name="Polaino S."/>
            <person name="Salamov A."/>
            <person name="Villalobos J.M."/>
            <person name="Alvarez M.I."/>
            <person name="Avalos J."/>
            <person name="Benito E.P."/>
            <person name="Benoit I."/>
            <person name="Burger G."/>
            <person name="Camino L.P."/>
            <person name="Canovas D."/>
            <person name="Cerda-Olmedo E."/>
            <person name="Cheng J.-F."/>
            <person name="Dominguez A."/>
            <person name="Elias M."/>
            <person name="Eslava A.P."/>
            <person name="Glaser F."/>
            <person name="Grimwood J."/>
            <person name="Gutierrez G."/>
            <person name="Heitman J."/>
            <person name="Henrissat B."/>
            <person name="Iturriaga E.A."/>
            <person name="Lang B.F."/>
            <person name="Lavin J.L."/>
            <person name="Lee S."/>
            <person name="Li W."/>
            <person name="Lindquist E."/>
            <person name="Lopez-Garcia S."/>
            <person name="Luque E.M."/>
            <person name="Marcos A.T."/>
            <person name="Martin J."/>
            <person name="Mccluskey K."/>
            <person name="Medina H.R."/>
            <person name="Miralles-Duran A."/>
            <person name="Miyazaki A."/>
            <person name="Munoz-Torres E."/>
            <person name="Oguiza J.A."/>
            <person name="Ohm R."/>
            <person name="Olmedo M."/>
            <person name="Orejas M."/>
            <person name="Ortiz-Castellanos L."/>
            <person name="Pisabarro A.G."/>
            <person name="Rodriguez-Romero J."/>
            <person name="Ruiz-Herrera J."/>
            <person name="Ruiz-Vazquez R."/>
            <person name="Sanz C."/>
            <person name="Schackwitz W."/>
            <person name="Schmutz J."/>
            <person name="Shahriari M."/>
            <person name="Shelest E."/>
            <person name="Silva-Franco F."/>
            <person name="Soanes D."/>
            <person name="Syed K."/>
            <person name="Tagua V.G."/>
            <person name="Talbot N.J."/>
            <person name="Thon M."/>
            <person name="De Vries R.P."/>
            <person name="Wiebenga A."/>
            <person name="Yadav J.S."/>
            <person name="Braun E.L."/>
            <person name="Baker S."/>
            <person name="Garre V."/>
            <person name="Horwitz B."/>
            <person name="Torres-Martinez S."/>
            <person name="Idnurm A."/>
            <person name="Herrera-Estrella A."/>
            <person name="Gabaldon T."/>
            <person name="Grigoriev I.V."/>
        </authorList>
    </citation>
    <scope>NUCLEOTIDE SEQUENCE [LARGE SCALE GENOMIC DNA]</scope>
    <source>
        <strain evidence="6 7">CBS 277.49</strain>
    </source>
</reference>
<feature type="compositionally biased region" description="Polar residues" evidence="2">
    <location>
        <begin position="2019"/>
        <end position="2052"/>
    </location>
</feature>
<dbReference type="STRING" id="747725.A0A168PB60"/>
<dbReference type="GO" id="GO:0035267">
    <property type="term" value="C:NuA4 histone acetyltransferase complex"/>
    <property type="evidence" value="ECO:0007669"/>
    <property type="project" value="TreeGrafter"/>
</dbReference>
<proteinExistence type="inferred from homology"/>
<feature type="domain" description="FATC" evidence="5">
    <location>
        <begin position="3829"/>
        <end position="3861"/>
    </location>
</feature>
<evidence type="ECO:0000259" key="4">
    <source>
        <dbReference type="PROSITE" id="PS51189"/>
    </source>
</evidence>
<dbReference type="GO" id="GO:0006355">
    <property type="term" value="P:regulation of DNA-templated transcription"/>
    <property type="evidence" value="ECO:0007669"/>
    <property type="project" value="TreeGrafter"/>
</dbReference>